<dbReference type="InterPro" id="IPR011006">
    <property type="entry name" value="CheY-like_superfamily"/>
</dbReference>
<dbReference type="Proteomes" id="UP000609346">
    <property type="component" value="Unassembled WGS sequence"/>
</dbReference>
<dbReference type="SMART" id="SM00448">
    <property type="entry name" value="REC"/>
    <property type="match status" value="1"/>
</dbReference>
<evidence type="ECO:0000313" key="7">
    <source>
        <dbReference type="EMBL" id="MBD3920981.1"/>
    </source>
</evidence>
<dbReference type="Gene3D" id="1.10.10.10">
    <property type="entry name" value="Winged helix-like DNA-binding domain superfamily/Winged helix DNA-binding domain"/>
    <property type="match status" value="1"/>
</dbReference>
<feature type="modified residue" description="4-aspartylphosphate" evidence="5">
    <location>
        <position position="53"/>
    </location>
</feature>
<keyword evidence="1" id="KW-0902">Two-component regulatory system</keyword>
<evidence type="ECO:0000256" key="1">
    <source>
        <dbReference type="ARBA" id="ARBA00023012"/>
    </source>
</evidence>
<evidence type="ECO:0000256" key="4">
    <source>
        <dbReference type="ARBA" id="ARBA00023163"/>
    </source>
</evidence>
<gene>
    <name evidence="7" type="ORF">H8B09_19600</name>
</gene>
<dbReference type="Pfam" id="PF03704">
    <property type="entry name" value="BTAD"/>
    <property type="match status" value="1"/>
</dbReference>
<reference evidence="7 8" key="1">
    <citation type="submission" date="2020-09" db="EMBL/GenBank/DDBJ databases">
        <title>Paenibacillus sp. strain PR3 16S rRNA gene Genome sequencing and assembly.</title>
        <authorList>
            <person name="Kim J."/>
        </authorList>
    </citation>
    <scope>NUCLEOTIDE SEQUENCE [LARGE SCALE GENOMIC DNA]</scope>
    <source>
        <strain evidence="7 8">PR3</strain>
    </source>
</reference>
<keyword evidence="5" id="KW-0597">Phosphoprotein</keyword>
<protein>
    <submittedName>
        <fullName evidence="7">Response regulator</fullName>
    </submittedName>
</protein>
<evidence type="ECO:0000256" key="2">
    <source>
        <dbReference type="ARBA" id="ARBA00023015"/>
    </source>
</evidence>
<dbReference type="SUPFAM" id="SSF48452">
    <property type="entry name" value="TPR-like"/>
    <property type="match status" value="1"/>
</dbReference>
<evidence type="ECO:0000256" key="3">
    <source>
        <dbReference type="ARBA" id="ARBA00023125"/>
    </source>
</evidence>
<dbReference type="Pfam" id="PF00072">
    <property type="entry name" value="Response_reg"/>
    <property type="match status" value="1"/>
</dbReference>
<evidence type="ECO:0000313" key="8">
    <source>
        <dbReference type="Proteomes" id="UP000609346"/>
    </source>
</evidence>
<dbReference type="RefSeq" id="WP_191205288.1">
    <property type="nucleotide sequence ID" value="NZ_JACXZA010000005.1"/>
</dbReference>
<organism evidence="7 8">
    <name type="scientific">Paenibacillus terricola</name>
    <dbReference type="NCBI Taxonomy" id="2763503"/>
    <lineage>
        <taxon>Bacteria</taxon>
        <taxon>Bacillati</taxon>
        <taxon>Bacillota</taxon>
        <taxon>Bacilli</taxon>
        <taxon>Bacillales</taxon>
        <taxon>Paenibacillaceae</taxon>
        <taxon>Paenibacillus</taxon>
    </lineage>
</organism>
<dbReference type="PANTHER" id="PTHR35807:SF2">
    <property type="entry name" value="TRANSCRIPTIONAL ACTIVATOR DOMAIN"/>
    <property type="match status" value="1"/>
</dbReference>
<keyword evidence="3" id="KW-0238">DNA-binding</keyword>
<dbReference type="InterPro" id="IPR016032">
    <property type="entry name" value="Sig_transdc_resp-reg_C-effctor"/>
</dbReference>
<dbReference type="Gene3D" id="3.40.50.2300">
    <property type="match status" value="1"/>
</dbReference>
<dbReference type="InterPro" id="IPR011990">
    <property type="entry name" value="TPR-like_helical_dom_sf"/>
</dbReference>
<name>A0ABR8MYH9_9BACL</name>
<sequence length="377" mass="44305">MRVVLIDDEQLALNLLEYQLAKIDNVQVAAKFIDPQAGKAYILREAVDVVFLDIEMPEINGIELAEQLLESKPQLLIVFATAYNEYAIQAFELNALDYILKPVGPERLSKTVQRVQERLKEPSAESTAAVQQLHITMFKQVSMWFDDDASISIRWRTAKAQELFLYLLQNRGQYVRKTALAELLWPEYETDRAYSQLYTSIYHIRKTLIPLGGYVELSNIADSYVLQLDRAVLDVEEWEGKIRSLQPITDDTIEEYERIMVLYAGDYLQDAEYWWVEGERQRLHQLWLRIATQMAEWYQTSGRPEKAIEKYTEICDRYPQSEGAHFALMQLYADSNNRLSVHRQYRWLEDAMMTALDERPSPFITEWYDNWNDKQKE</sequence>
<keyword evidence="2" id="KW-0805">Transcription regulation</keyword>
<dbReference type="PANTHER" id="PTHR35807">
    <property type="entry name" value="TRANSCRIPTIONAL REGULATOR REDD-RELATED"/>
    <property type="match status" value="1"/>
</dbReference>
<keyword evidence="4" id="KW-0804">Transcription</keyword>
<evidence type="ECO:0000256" key="5">
    <source>
        <dbReference type="PROSITE-ProRule" id="PRU00169"/>
    </source>
</evidence>
<proteinExistence type="predicted"/>
<dbReference type="PROSITE" id="PS50110">
    <property type="entry name" value="RESPONSE_REGULATORY"/>
    <property type="match status" value="1"/>
</dbReference>
<feature type="domain" description="Response regulatory" evidence="6">
    <location>
        <begin position="2"/>
        <end position="116"/>
    </location>
</feature>
<dbReference type="Gene3D" id="1.25.40.10">
    <property type="entry name" value="Tetratricopeptide repeat domain"/>
    <property type="match status" value="1"/>
</dbReference>
<dbReference type="InterPro" id="IPR005158">
    <property type="entry name" value="BTAD"/>
</dbReference>
<keyword evidence="8" id="KW-1185">Reference proteome</keyword>
<comment type="caution">
    <text evidence="7">The sequence shown here is derived from an EMBL/GenBank/DDBJ whole genome shotgun (WGS) entry which is preliminary data.</text>
</comment>
<dbReference type="SUPFAM" id="SSF46894">
    <property type="entry name" value="C-terminal effector domain of the bipartite response regulators"/>
    <property type="match status" value="1"/>
</dbReference>
<dbReference type="SMART" id="SM01043">
    <property type="entry name" value="BTAD"/>
    <property type="match status" value="1"/>
</dbReference>
<dbReference type="EMBL" id="JACXZA010000005">
    <property type="protein sequence ID" value="MBD3920981.1"/>
    <property type="molecule type" value="Genomic_DNA"/>
</dbReference>
<dbReference type="InterPro" id="IPR051677">
    <property type="entry name" value="AfsR-DnrI-RedD_regulator"/>
</dbReference>
<dbReference type="SUPFAM" id="SSF52172">
    <property type="entry name" value="CheY-like"/>
    <property type="match status" value="1"/>
</dbReference>
<accession>A0ABR8MYH9</accession>
<dbReference type="InterPro" id="IPR001789">
    <property type="entry name" value="Sig_transdc_resp-reg_receiver"/>
</dbReference>
<evidence type="ECO:0000259" key="6">
    <source>
        <dbReference type="PROSITE" id="PS50110"/>
    </source>
</evidence>
<dbReference type="InterPro" id="IPR036388">
    <property type="entry name" value="WH-like_DNA-bd_sf"/>
</dbReference>